<dbReference type="STRING" id="536979.SAMN04488055_0651"/>
<dbReference type="GO" id="GO:0016747">
    <property type="term" value="F:acyltransferase activity, transferring groups other than amino-acyl groups"/>
    <property type="evidence" value="ECO:0007669"/>
    <property type="project" value="TreeGrafter"/>
</dbReference>
<name>A0A1N6DE91_9BACT</name>
<dbReference type="Pfam" id="PF00756">
    <property type="entry name" value="Esterase"/>
    <property type="match status" value="1"/>
</dbReference>
<dbReference type="Gene3D" id="3.40.50.1820">
    <property type="entry name" value="alpha/beta hydrolase"/>
    <property type="match status" value="1"/>
</dbReference>
<accession>A0A1N6DE91</accession>
<dbReference type="InterPro" id="IPR029058">
    <property type="entry name" value="AB_hydrolase_fold"/>
</dbReference>
<evidence type="ECO:0000313" key="2">
    <source>
        <dbReference type="Proteomes" id="UP000185003"/>
    </source>
</evidence>
<organism evidence="1 2">
    <name type="scientific">Chitinophaga niabensis</name>
    <dbReference type="NCBI Taxonomy" id="536979"/>
    <lineage>
        <taxon>Bacteria</taxon>
        <taxon>Pseudomonadati</taxon>
        <taxon>Bacteroidota</taxon>
        <taxon>Chitinophagia</taxon>
        <taxon>Chitinophagales</taxon>
        <taxon>Chitinophagaceae</taxon>
        <taxon>Chitinophaga</taxon>
    </lineage>
</organism>
<dbReference type="PANTHER" id="PTHR48098">
    <property type="entry name" value="ENTEROCHELIN ESTERASE-RELATED"/>
    <property type="match status" value="1"/>
</dbReference>
<reference evidence="1 2" key="1">
    <citation type="submission" date="2016-11" db="EMBL/GenBank/DDBJ databases">
        <authorList>
            <person name="Jaros S."/>
            <person name="Januszkiewicz K."/>
            <person name="Wedrychowicz H."/>
        </authorList>
    </citation>
    <scope>NUCLEOTIDE SEQUENCE [LARGE SCALE GENOMIC DNA]</scope>
    <source>
        <strain evidence="1 2">DSM 24787</strain>
    </source>
</reference>
<keyword evidence="2" id="KW-1185">Reference proteome</keyword>
<dbReference type="AlphaFoldDB" id="A0A1N6DE91"/>
<dbReference type="SUPFAM" id="SSF53474">
    <property type="entry name" value="alpha/beta-Hydrolases"/>
    <property type="match status" value="1"/>
</dbReference>
<evidence type="ECO:0000313" key="1">
    <source>
        <dbReference type="EMBL" id="SIN68983.1"/>
    </source>
</evidence>
<proteinExistence type="predicted"/>
<gene>
    <name evidence="1" type="ORF">SAMN04488055_0651</name>
</gene>
<dbReference type="EMBL" id="FSRA01000001">
    <property type="protein sequence ID" value="SIN68983.1"/>
    <property type="molecule type" value="Genomic_DNA"/>
</dbReference>
<dbReference type="PANTHER" id="PTHR48098:SF1">
    <property type="entry name" value="DIACYLGLYCEROL ACYLTRANSFERASE_MYCOLYLTRANSFERASE AG85A"/>
    <property type="match status" value="1"/>
</dbReference>
<dbReference type="RefSeq" id="WP_074237802.1">
    <property type="nucleotide sequence ID" value="NZ_FSRA01000001.1"/>
</dbReference>
<dbReference type="OrthoDB" id="9803578at2"/>
<protein>
    <submittedName>
        <fullName evidence="1">Enterochelin esterase</fullName>
    </submittedName>
</protein>
<dbReference type="InterPro" id="IPR000801">
    <property type="entry name" value="Esterase-like"/>
</dbReference>
<dbReference type="InterPro" id="IPR050583">
    <property type="entry name" value="Mycobacterial_A85_antigen"/>
</dbReference>
<sequence>MKYLILFAWTCFYSMHAQAQKDLRHNSHVFGHDKLYRLYLPDDYAKNDQRYPVVYFFHGWGGRHFKDDNAKLDYTALQQVVNKYRVIMVMWDGNIDESEPRPYNIGNHEDVKFQVQMKDYFPELVSHIDSTYRTLTGRENRGIIGFSMGGIMAYYLGGRYPDKVSSIVSMTGSPEFFFGYPDNHTLYPVRYTFGNLQSVRVRMHTSPTDILYGLNEEVRAGAAWEGLPLDYQSLDGGHMVDRPGETRVFESALRFVTEGFKNTLPAPLRWSHYDLYPEFDVWGYKVESNLHEPGYLYFKHIDKSGWGFHTRRWLPLGAPIPGVEAKMITAPVYQPGQQYQVVQFDLRTYKLHQQQLLADSGGRLAIMQKSGTETGIYREGDPSAWIGLNHNLQFLKNGQNELLLQLFNRGGENDRIEELDIRIRTKDEAVVVSDSVVKIKAQPHERLLQVPPVRIISRKQPTLNGKPFEVKLILQITAGNQVSEDEMIIPAWFDVPEWTDIRIDGDAEKGMQLYKDSSRLRLHTEDLWVASEEERLVDEVLPARWPDGFTLSSVIKIKPGCPKGHVITFLASYETKTFNPIERKVRWGLVRIKI</sequence>
<dbReference type="Proteomes" id="UP000185003">
    <property type="component" value="Unassembled WGS sequence"/>
</dbReference>